<dbReference type="AlphaFoldDB" id="J3L7E1"/>
<dbReference type="Gramene" id="OB01G51470.1">
    <property type="protein sequence ID" value="OB01G51470.1"/>
    <property type="gene ID" value="OB01G51470"/>
</dbReference>
<keyword evidence="2" id="KW-1185">Reference proteome</keyword>
<reference evidence="1" key="1">
    <citation type="journal article" date="2013" name="Nat. Commun.">
        <title>Whole-genome sequencing of Oryza brachyantha reveals mechanisms underlying Oryza genome evolution.</title>
        <authorList>
            <person name="Chen J."/>
            <person name="Huang Q."/>
            <person name="Gao D."/>
            <person name="Wang J."/>
            <person name="Lang Y."/>
            <person name="Liu T."/>
            <person name="Li B."/>
            <person name="Bai Z."/>
            <person name="Luis Goicoechea J."/>
            <person name="Liang C."/>
            <person name="Chen C."/>
            <person name="Zhang W."/>
            <person name="Sun S."/>
            <person name="Liao Y."/>
            <person name="Zhang X."/>
            <person name="Yang L."/>
            <person name="Song C."/>
            <person name="Wang M."/>
            <person name="Shi J."/>
            <person name="Liu G."/>
            <person name="Liu J."/>
            <person name="Zhou H."/>
            <person name="Zhou W."/>
            <person name="Yu Q."/>
            <person name="An N."/>
            <person name="Chen Y."/>
            <person name="Cai Q."/>
            <person name="Wang B."/>
            <person name="Liu B."/>
            <person name="Min J."/>
            <person name="Huang Y."/>
            <person name="Wu H."/>
            <person name="Li Z."/>
            <person name="Zhang Y."/>
            <person name="Yin Y."/>
            <person name="Song W."/>
            <person name="Jiang J."/>
            <person name="Jackson S.A."/>
            <person name="Wing R.A."/>
            <person name="Wang J."/>
            <person name="Chen M."/>
        </authorList>
    </citation>
    <scope>NUCLEOTIDE SEQUENCE [LARGE SCALE GENOMIC DNA]</scope>
    <source>
        <strain evidence="1">cv. IRGC 101232</strain>
    </source>
</reference>
<accession>J3L7E1</accession>
<name>J3L7E1_ORYBR</name>
<dbReference type="HOGENOM" id="CLU_2838733_0_0_1"/>
<dbReference type="EnsemblPlants" id="OB01G51470.1">
    <property type="protein sequence ID" value="OB01G51470.1"/>
    <property type="gene ID" value="OB01G51470"/>
</dbReference>
<evidence type="ECO:0000313" key="1">
    <source>
        <dbReference type="EnsemblPlants" id="OB01G51470.1"/>
    </source>
</evidence>
<reference evidence="1" key="2">
    <citation type="submission" date="2013-04" db="UniProtKB">
        <authorList>
            <consortium name="EnsemblPlants"/>
        </authorList>
    </citation>
    <scope>IDENTIFICATION</scope>
</reference>
<organism evidence="1">
    <name type="scientific">Oryza brachyantha</name>
    <name type="common">malo sina</name>
    <dbReference type="NCBI Taxonomy" id="4533"/>
    <lineage>
        <taxon>Eukaryota</taxon>
        <taxon>Viridiplantae</taxon>
        <taxon>Streptophyta</taxon>
        <taxon>Embryophyta</taxon>
        <taxon>Tracheophyta</taxon>
        <taxon>Spermatophyta</taxon>
        <taxon>Magnoliopsida</taxon>
        <taxon>Liliopsida</taxon>
        <taxon>Poales</taxon>
        <taxon>Poaceae</taxon>
        <taxon>BOP clade</taxon>
        <taxon>Oryzoideae</taxon>
        <taxon>Oryzeae</taxon>
        <taxon>Oryzinae</taxon>
        <taxon>Oryza</taxon>
    </lineage>
</organism>
<evidence type="ECO:0000313" key="2">
    <source>
        <dbReference type="Proteomes" id="UP000006038"/>
    </source>
</evidence>
<proteinExistence type="predicted"/>
<protein>
    <submittedName>
        <fullName evidence="1">Uncharacterized protein</fullName>
    </submittedName>
</protein>
<sequence length="66" mass="7254">ITVASLCGLGWGWVCCSQGHRFPAHTLFETGRRYDSIGTGRMVLVIFSSELIQLRLNIIENKTGSG</sequence>
<dbReference type="Proteomes" id="UP000006038">
    <property type="component" value="Chromosome 1"/>
</dbReference>